<feature type="domain" description="Htaa" evidence="2">
    <location>
        <begin position="47"/>
        <end position="208"/>
    </location>
</feature>
<dbReference type="InterPro" id="IPR007331">
    <property type="entry name" value="Htaa"/>
</dbReference>
<organism evidence="3 4">
    <name type="scientific">Natronosporangium hydrolyticum</name>
    <dbReference type="NCBI Taxonomy" id="2811111"/>
    <lineage>
        <taxon>Bacteria</taxon>
        <taxon>Bacillati</taxon>
        <taxon>Actinomycetota</taxon>
        <taxon>Actinomycetes</taxon>
        <taxon>Micromonosporales</taxon>
        <taxon>Micromonosporaceae</taxon>
        <taxon>Natronosporangium</taxon>
    </lineage>
</organism>
<gene>
    <name evidence="3" type="ORF">JQS43_22670</name>
</gene>
<accession>A0A895YJI6</accession>
<dbReference type="Proteomes" id="UP000662857">
    <property type="component" value="Chromosome"/>
</dbReference>
<evidence type="ECO:0000259" key="2">
    <source>
        <dbReference type="Pfam" id="PF04213"/>
    </source>
</evidence>
<evidence type="ECO:0000313" key="3">
    <source>
        <dbReference type="EMBL" id="QSB14280.1"/>
    </source>
</evidence>
<reference evidence="3" key="1">
    <citation type="submission" date="2021-02" db="EMBL/GenBank/DDBJ databases">
        <title>Natrosporangium hydrolyticum gen. nov., sp. nov, a haloalkaliphilic actinobacterium from a soda solonchak soil.</title>
        <authorList>
            <person name="Sorokin D.Y."/>
            <person name="Khijniak T.V."/>
            <person name="Zakharycheva A.P."/>
            <person name="Boueva O.V."/>
            <person name="Ariskina E.V."/>
            <person name="Hahnke R.L."/>
            <person name="Bunk B."/>
            <person name="Sproer C."/>
            <person name="Schumann P."/>
            <person name="Evtushenko L.I."/>
            <person name="Kublanov I.V."/>
        </authorList>
    </citation>
    <scope>NUCLEOTIDE SEQUENCE</scope>
    <source>
        <strain evidence="3">DSM 106523</strain>
    </source>
</reference>
<dbReference type="EMBL" id="CP070499">
    <property type="protein sequence ID" value="QSB14280.1"/>
    <property type="molecule type" value="Genomic_DNA"/>
</dbReference>
<sequence length="500" mass="49747">MTTGSARPRRAGLARAARWVAAVAVGLVAAATGGVGVAAAAESDIADGHLDWGFKQSFRQYVSNGNGNPPIAASDGAAVNSDGTFRFPVTGGTYDDSSGATTVHHGGTIVFSYPAHFFEITIANPTVVISGGNGVLLADVELVTSGGGFEPVDEVQAEIAELATAGSSPIVDGGVVRWEALAATMTANGAEAFAGFYGAGEALDPVSFAFSTDGSVPTDPETATVTVTPASGLDPAGATIQVSGSGFDPTSPGINLAFGPATGDWWSDSSQYLSAKWVHPGGNPGGNQDRLNSDGTFSTTLEVAGEYTDGGGNQVDCVSQQCYVVTMRAHGQPDRSQDTRTPIEFAGGPPGTGGSDEQQITVDVLGGPLTLSVAGDSVQLSDAAIGGTATGELNQAEVEDLRGTNAGWSLVGQVGEFTGDAGTFPGNQLGWAPQADVVSGPGLVAPGSPVGSGLGDARTLCSAGAGASAGTFECGAELNLGIPGSAAPGRYTATLTLTLA</sequence>
<name>A0A895YJI6_9ACTN</name>
<feature type="chain" id="PRO_5034604036" evidence="1">
    <location>
        <begin position="41"/>
        <end position="500"/>
    </location>
</feature>
<dbReference type="RefSeq" id="WP_239676405.1">
    <property type="nucleotide sequence ID" value="NZ_CP070499.1"/>
</dbReference>
<dbReference type="AlphaFoldDB" id="A0A895YJI6"/>
<evidence type="ECO:0000256" key="1">
    <source>
        <dbReference type="SAM" id="SignalP"/>
    </source>
</evidence>
<dbReference type="KEGG" id="nhy:JQS43_22670"/>
<dbReference type="InterPro" id="IPR027273">
    <property type="entry name" value="Neocarzinostatin-like"/>
</dbReference>
<evidence type="ECO:0000313" key="4">
    <source>
        <dbReference type="Proteomes" id="UP000662857"/>
    </source>
</evidence>
<keyword evidence="4" id="KW-1185">Reference proteome</keyword>
<dbReference type="Pfam" id="PF04213">
    <property type="entry name" value="HtaA"/>
    <property type="match status" value="1"/>
</dbReference>
<keyword evidence="1" id="KW-0732">Signal</keyword>
<protein>
    <submittedName>
        <fullName evidence="3">HtaA domain-containing protein</fullName>
    </submittedName>
</protein>
<dbReference type="Gene3D" id="2.60.40.230">
    <property type="entry name" value="Neocarzinostatin-like"/>
    <property type="match status" value="1"/>
</dbReference>
<proteinExistence type="predicted"/>
<feature type="signal peptide" evidence="1">
    <location>
        <begin position="1"/>
        <end position="40"/>
    </location>
</feature>
<dbReference type="SUPFAM" id="SSF49319">
    <property type="entry name" value="Actinoxanthin-like"/>
    <property type="match status" value="1"/>
</dbReference>